<feature type="transmembrane region" description="Helical" evidence="1">
    <location>
        <begin position="6"/>
        <end position="24"/>
    </location>
</feature>
<protein>
    <submittedName>
        <fullName evidence="2">Uncharacterized protein</fullName>
    </submittedName>
</protein>
<sequence length="113" mass="12679">MDIESLISTLGFPISCVVALGYYINNFSKIAREDGNLREKSLMEAGNTREKILMEVNKEFAVALNKASDAITENGKMQLALFERMHMVEGKIDNLDVKVDVIIQSNMEHSVNK</sequence>
<keyword evidence="1" id="KW-1133">Transmembrane helix</keyword>
<proteinExistence type="predicted"/>
<evidence type="ECO:0000256" key="1">
    <source>
        <dbReference type="SAM" id="Phobius"/>
    </source>
</evidence>
<gene>
    <name evidence="2" type="ORF">Ctaglu_33970</name>
</gene>
<dbReference type="OrthoDB" id="1937822at2"/>
<dbReference type="RefSeq" id="WP_125003880.1">
    <property type="nucleotide sequence ID" value="NZ_BHYK01000021.1"/>
</dbReference>
<keyword evidence="1" id="KW-0472">Membrane</keyword>
<dbReference type="Proteomes" id="UP000287872">
    <property type="component" value="Unassembled WGS sequence"/>
</dbReference>
<evidence type="ECO:0000313" key="2">
    <source>
        <dbReference type="EMBL" id="GCD11774.1"/>
    </source>
</evidence>
<keyword evidence="3" id="KW-1185">Reference proteome</keyword>
<name>A0A401UQH3_9CLOT</name>
<organism evidence="2 3">
    <name type="scientific">Clostridium tagluense</name>
    <dbReference type="NCBI Taxonomy" id="360422"/>
    <lineage>
        <taxon>Bacteria</taxon>
        <taxon>Bacillati</taxon>
        <taxon>Bacillota</taxon>
        <taxon>Clostridia</taxon>
        <taxon>Eubacteriales</taxon>
        <taxon>Clostridiaceae</taxon>
        <taxon>Clostridium</taxon>
    </lineage>
</organism>
<accession>A0A401UQH3</accession>
<dbReference type="AlphaFoldDB" id="A0A401UQH3"/>
<reference evidence="2 3" key="1">
    <citation type="submission" date="2018-11" db="EMBL/GenBank/DDBJ databases">
        <title>Genome sequencing and assembly of Clostridium tagluense strain A121.</title>
        <authorList>
            <person name="Murakami T."/>
            <person name="Segawa T."/>
            <person name="Shcherbakova V.A."/>
            <person name="Mori H."/>
            <person name="Yoshimura Y."/>
        </authorList>
    </citation>
    <scope>NUCLEOTIDE SEQUENCE [LARGE SCALE GENOMIC DNA]</scope>
    <source>
        <strain evidence="2 3">A121</strain>
    </source>
</reference>
<dbReference type="EMBL" id="BHYK01000021">
    <property type="protein sequence ID" value="GCD11774.1"/>
    <property type="molecule type" value="Genomic_DNA"/>
</dbReference>
<comment type="caution">
    <text evidence="2">The sequence shown here is derived from an EMBL/GenBank/DDBJ whole genome shotgun (WGS) entry which is preliminary data.</text>
</comment>
<evidence type="ECO:0000313" key="3">
    <source>
        <dbReference type="Proteomes" id="UP000287872"/>
    </source>
</evidence>
<keyword evidence="1" id="KW-0812">Transmembrane</keyword>